<evidence type="ECO:0000256" key="4">
    <source>
        <dbReference type="ARBA" id="ARBA00023136"/>
    </source>
</evidence>
<feature type="domain" description="Amino acid transporter transmembrane" evidence="7">
    <location>
        <begin position="184"/>
        <end position="324"/>
    </location>
</feature>
<dbReference type="Pfam" id="PF01490">
    <property type="entry name" value="Aa_trans"/>
    <property type="match status" value="2"/>
</dbReference>
<keyword evidence="4 6" id="KW-0472">Membrane</keyword>
<dbReference type="EMBL" id="GL832985">
    <property type="protein sequence ID" value="EGD79331.1"/>
    <property type="molecule type" value="Genomic_DNA"/>
</dbReference>
<organism evidence="9">
    <name type="scientific">Salpingoeca rosetta (strain ATCC 50818 / BSB-021)</name>
    <dbReference type="NCBI Taxonomy" id="946362"/>
    <lineage>
        <taxon>Eukaryota</taxon>
        <taxon>Choanoflagellata</taxon>
        <taxon>Craspedida</taxon>
        <taxon>Salpingoecidae</taxon>
        <taxon>Salpingoeca</taxon>
    </lineage>
</organism>
<dbReference type="GeneID" id="16069642"/>
<comment type="subcellular location">
    <subcellularLocation>
        <location evidence="1">Membrane</location>
        <topology evidence="1">Multi-pass membrane protein</topology>
    </subcellularLocation>
</comment>
<feature type="region of interest" description="Disordered" evidence="5">
    <location>
        <begin position="1"/>
        <end position="68"/>
    </location>
</feature>
<evidence type="ECO:0000256" key="3">
    <source>
        <dbReference type="ARBA" id="ARBA00022989"/>
    </source>
</evidence>
<dbReference type="STRING" id="946362.F2UNX6"/>
<dbReference type="OrthoDB" id="1684102at2759"/>
<feature type="transmembrane region" description="Helical" evidence="6">
    <location>
        <begin position="158"/>
        <end position="179"/>
    </location>
</feature>
<dbReference type="InParanoid" id="F2UNX6"/>
<evidence type="ECO:0000256" key="2">
    <source>
        <dbReference type="ARBA" id="ARBA00022692"/>
    </source>
</evidence>
<feature type="domain" description="Amino acid transporter transmembrane" evidence="7">
    <location>
        <begin position="74"/>
        <end position="183"/>
    </location>
</feature>
<feature type="transmembrane region" description="Helical" evidence="6">
    <location>
        <begin position="269"/>
        <end position="291"/>
    </location>
</feature>
<keyword evidence="9" id="KW-1185">Reference proteome</keyword>
<dbReference type="eggNOG" id="KOG1304">
    <property type="taxonomic scope" value="Eukaryota"/>
</dbReference>
<feature type="transmembrane region" description="Helical" evidence="6">
    <location>
        <begin position="199"/>
        <end position="222"/>
    </location>
</feature>
<gene>
    <name evidence="8" type="ORF">PTSG_09745</name>
</gene>
<proteinExistence type="predicted"/>
<dbReference type="FunCoup" id="F2UNX6">
    <property type="interactions" value="421"/>
</dbReference>
<feature type="transmembrane region" description="Helical" evidence="6">
    <location>
        <begin position="303"/>
        <end position="324"/>
    </location>
</feature>
<keyword evidence="3 6" id="KW-1133">Transmembrane helix</keyword>
<evidence type="ECO:0000313" key="8">
    <source>
        <dbReference type="EMBL" id="EGD79331.1"/>
    </source>
</evidence>
<dbReference type="InterPro" id="IPR013057">
    <property type="entry name" value="AA_transpt_TM"/>
</dbReference>
<dbReference type="GO" id="GO:0005774">
    <property type="term" value="C:vacuolar membrane"/>
    <property type="evidence" value="ECO:0007669"/>
    <property type="project" value="TreeGrafter"/>
</dbReference>
<feature type="transmembrane region" description="Helical" evidence="6">
    <location>
        <begin position="243"/>
        <end position="263"/>
    </location>
</feature>
<evidence type="ECO:0000256" key="1">
    <source>
        <dbReference type="ARBA" id="ARBA00004141"/>
    </source>
</evidence>
<protein>
    <recommendedName>
        <fullName evidence="7">Amino acid transporter transmembrane domain-containing protein</fullName>
    </recommendedName>
</protein>
<evidence type="ECO:0000313" key="9">
    <source>
        <dbReference type="Proteomes" id="UP000007799"/>
    </source>
</evidence>
<feature type="transmembrane region" description="Helical" evidence="6">
    <location>
        <begin position="80"/>
        <end position="99"/>
    </location>
</feature>
<dbReference type="KEGG" id="sre:PTSG_09745"/>
<evidence type="ECO:0000256" key="5">
    <source>
        <dbReference type="SAM" id="MobiDB-lite"/>
    </source>
</evidence>
<reference evidence="8" key="1">
    <citation type="submission" date="2009-08" db="EMBL/GenBank/DDBJ databases">
        <title>Annotation of Salpingoeca rosetta.</title>
        <authorList>
            <consortium name="The Broad Institute Genome Sequencing Platform"/>
            <person name="Russ C."/>
            <person name="Cuomo C."/>
            <person name="Burger G."/>
            <person name="Gray M.W."/>
            <person name="Holland P.W.H."/>
            <person name="King N."/>
            <person name="Lang F.B.F."/>
            <person name="Roger A.J."/>
            <person name="Ruiz-Trillo I."/>
            <person name="Young S.K."/>
            <person name="Zeng Q."/>
            <person name="Gargeya S."/>
            <person name="Alvarado L."/>
            <person name="Berlin A."/>
            <person name="Chapman S.B."/>
            <person name="Chen Z."/>
            <person name="Freedman E."/>
            <person name="Gellesch M."/>
            <person name="Goldberg J."/>
            <person name="Griggs A."/>
            <person name="Gujja S."/>
            <person name="Heilman E."/>
            <person name="Heiman D."/>
            <person name="Howarth C."/>
            <person name="Mehta T."/>
            <person name="Neiman D."/>
            <person name="Pearson M."/>
            <person name="Roberts A."/>
            <person name="Saif S."/>
            <person name="Shea T."/>
            <person name="Shenoy N."/>
            <person name="Sisk P."/>
            <person name="Stolte C."/>
            <person name="Sykes S."/>
            <person name="White J."/>
            <person name="Yandava C."/>
            <person name="Haas B."/>
            <person name="Nusbaum C."/>
            <person name="Birren B."/>
        </authorList>
    </citation>
    <scope>NUCLEOTIDE SEQUENCE [LARGE SCALE GENOMIC DNA]</scope>
    <source>
        <strain evidence="8">ATCC 50818</strain>
    </source>
</reference>
<feature type="transmembrane region" description="Helical" evidence="6">
    <location>
        <begin position="105"/>
        <end position="126"/>
    </location>
</feature>
<evidence type="ECO:0000259" key="7">
    <source>
        <dbReference type="Pfam" id="PF01490"/>
    </source>
</evidence>
<dbReference type="OMA" id="NICIMIF"/>
<dbReference type="GO" id="GO:0015179">
    <property type="term" value="F:L-amino acid transmembrane transporter activity"/>
    <property type="evidence" value="ECO:0007669"/>
    <property type="project" value="TreeGrafter"/>
</dbReference>
<dbReference type="AlphaFoldDB" id="F2UNX6"/>
<sequence length="331" mass="35375">MSQDEGNALLSGTGTGGASIQTPYQQQQQQQQQHYGGGGDDDSQPLISSVSRQGDESEDTIEELDPHHVGTKMTSFTETLINFLKGNICAGFLSLPFAFAQGGYVGGTALLAFIASICVHCMLLLVKTKQHVCAENKITRLSYGQLAEHAIGRAGIMIVNAALLVTQFGFVCVYVVFIAQHIQEGSITLNLPSNALFGSVKIALCLALFQSIGIQYFPPIGIIERTTMPKIKARFASPKMRLIVQNGLRTIITLIVVGIAIAIPHLGLIISLIGSLGAGLLALILPPLMHLRLVPNLPTWVKVKNICIMIFGVIGSIAGVFVSIKELINAS</sequence>
<dbReference type="Proteomes" id="UP000007799">
    <property type="component" value="Unassembled WGS sequence"/>
</dbReference>
<keyword evidence="2 6" id="KW-0812">Transmembrane</keyword>
<dbReference type="PANTHER" id="PTHR22950">
    <property type="entry name" value="AMINO ACID TRANSPORTER"/>
    <property type="match status" value="1"/>
</dbReference>
<name>F2UNX6_SALR5</name>
<dbReference type="PANTHER" id="PTHR22950:SF349">
    <property type="entry name" value="AMINO ACID TRANSPORTER TRANSMEMBRANE DOMAIN-CONTAINING PROTEIN"/>
    <property type="match status" value="1"/>
</dbReference>
<accession>F2UNX6</accession>
<dbReference type="RefSeq" id="XP_004989100.1">
    <property type="nucleotide sequence ID" value="XM_004989043.1"/>
</dbReference>
<evidence type="ECO:0000256" key="6">
    <source>
        <dbReference type="SAM" id="Phobius"/>
    </source>
</evidence>